<dbReference type="PANTHER" id="PTHR48100">
    <property type="entry name" value="BROAD-SPECIFICITY PHOSPHATASE YOR283W-RELATED"/>
    <property type="match status" value="1"/>
</dbReference>
<dbReference type="EMBL" id="MEZT01000012">
    <property type="protein sequence ID" value="OGD56857.1"/>
    <property type="molecule type" value="Genomic_DNA"/>
</dbReference>
<dbReference type="Gene3D" id="3.40.50.1240">
    <property type="entry name" value="Phosphoglycerate mutase-like"/>
    <property type="match status" value="1"/>
</dbReference>
<dbReference type="CDD" id="cd07040">
    <property type="entry name" value="HP"/>
    <property type="match status" value="1"/>
</dbReference>
<dbReference type="GO" id="GO:0005737">
    <property type="term" value="C:cytoplasm"/>
    <property type="evidence" value="ECO:0007669"/>
    <property type="project" value="TreeGrafter"/>
</dbReference>
<evidence type="ECO:0000313" key="1">
    <source>
        <dbReference type="EMBL" id="OGD56857.1"/>
    </source>
</evidence>
<reference evidence="1 2" key="1">
    <citation type="journal article" date="2016" name="Nat. Commun.">
        <title>Thousands of microbial genomes shed light on interconnected biogeochemical processes in an aquifer system.</title>
        <authorList>
            <person name="Anantharaman K."/>
            <person name="Brown C.T."/>
            <person name="Hug L.A."/>
            <person name="Sharon I."/>
            <person name="Castelle C.J."/>
            <person name="Probst A.J."/>
            <person name="Thomas B.C."/>
            <person name="Singh A."/>
            <person name="Wilkins M.J."/>
            <person name="Karaoz U."/>
            <person name="Brodie E.L."/>
            <person name="Williams K.H."/>
            <person name="Hubbard S.S."/>
            <person name="Banfield J.F."/>
        </authorList>
    </citation>
    <scope>NUCLEOTIDE SEQUENCE [LARGE SCALE GENOMIC DNA]</scope>
</reference>
<dbReference type="InterPro" id="IPR013078">
    <property type="entry name" value="His_Pase_superF_clade-1"/>
</dbReference>
<proteinExistence type="predicted"/>
<dbReference type="Proteomes" id="UP000178764">
    <property type="component" value="Unassembled WGS sequence"/>
</dbReference>
<dbReference type="PIRSF" id="PIRSF000709">
    <property type="entry name" value="6PFK_2-Ptase"/>
    <property type="match status" value="1"/>
</dbReference>
<dbReference type="SUPFAM" id="SSF53254">
    <property type="entry name" value="Phosphoglycerate mutase-like"/>
    <property type="match status" value="1"/>
</dbReference>
<dbReference type="InterPro" id="IPR029033">
    <property type="entry name" value="His_PPase_superfam"/>
</dbReference>
<comment type="caution">
    <text evidence="1">The sequence shown here is derived from an EMBL/GenBank/DDBJ whole genome shotgun (WGS) entry which is preliminary data.</text>
</comment>
<dbReference type="Pfam" id="PF00300">
    <property type="entry name" value="His_Phos_1"/>
    <property type="match status" value="1"/>
</dbReference>
<gene>
    <name evidence="1" type="ORF">A2V71_01145</name>
</gene>
<accession>A0A1F5DNW0</accession>
<evidence type="ECO:0000313" key="2">
    <source>
        <dbReference type="Proteomes" id="UP000178764"/>
    </source>
</evidence>
<dbReference type="PANTHER" id="PTHR48100:SF1">
    <property type="entry name" value="HISTIDINE PHOSPHATASE FAMILY PROTEIN-RELATED"/>
    <property type="match status" value="1"/>
</dbReference>
<dbReference type="InterPro" id="IPR050275">
    <property type="entry name" value="PGM_Phosphatase"/>
</dbReference>
<protein>
    <recommendedName>
        <fullName evidence="3">Phosphoglycerate mutase</fullName>
    </recommendedName>
</protein>
<organism evidence="1 2">
    <name type="scientific">Candidatus Berkelbacteria bacterium RBG_13_40_8</name>
    <dbReference type="NCBI Taxonomy" id="1797467"/>
    <lineage>
        <taxon>Bacteria</taxon>
        <taxon>Candidatus Berkelbacteria</taxon>
    </lineage>
</organism>
<evidence type="ECO:0008006" key="3">
    <source>
        <dbReference type="Google" id="ProtNLM"/>
    </source>
</evidence>
<dbReference type="GO" id="GO:0016791">
    <property type="term" value="F:phosphatase activity"/>
    <property type="evidence" value="ECO:0007669"/>
    <property type="project" value="TreeGrafter"/>
</dbReference>
<name>A0A1F5DNW0_9BACT</name>
<dbReference type="AlphaFoldDB" id="A0A1F5DNW0"/>
<sequence length="175" mass="19676">MKKDKKVDVIIHSDMTRSRQTAEIIAHELGYSVELVEAAGLREVNVGTFAGKKEKEILEKGSREDKMALQKFLSGDITKVSFPGGENYQQASHRVSKSLKEILKKHDDKSRIVIVGHGNSNRIALSIMFPQEIELLKKVNFSHESIIEIDAKVDNIGRPYFERMRVKDGGDKGVV</sequence>